<dbReference type="EMBL" id="KN654477">
    <property type="protein sequence ID" value="KHN25180.1"/>
    <property type="molecule type" value="Genomic_DNA"/>
</dbReference>
<sequence length="89" mass="10310">MWLYGLAYEYWHPQILVEIGGAIGSPIALDENTVKKTFGHYARILVDFDLTNKLLKQILVERKGLPSSWGWSMKRFHASALHVLEYMFV</sequence>
<dbReference type="AlphaFoldDB" id="A0A0B2QUF5"/>
<dbReference type="Proteomes" id="UP000053555">
    <property type="component" value="Unassembled WGS sequence"/>
</dbReference>
<organism evidence="1">
    <name type="scientific">Glycine soja</name>
    <name type="common">Wild soybean</name>
    <dbReference type="NCBI Taxonomy" id="3848"/>
    <lineage>
        <taxon>Eukaryota</taxon>
        <taxon>Viridiplantae</taxon>
        <taxon>Streptophyta</taxon>
        <taxon>Embryophyta</taxon>
        <taxon>Tracheophyta</taxon>
        <taxon>Spermatophyta</taxon>
        <taxon>Magnoliopsida</taxon>
        <taxon>eudicotyledons</taxon>
        <taxon>Gunneridae</taxon>
        <taxon>Pentapetalae</taxon>
        <taxon>rosids</taxon>
        <taxon>fabids</taxon>
        <taxon>Fabales</taxon>
        <taxon>Fabaceae</taxon>
        <taxon>Papilionoideae</taxon>
        <taxon>50 kb inversion clade</taxon>
        <taxon>NPAAA clade</taxon>
        <taxon>indigoferoid/millettioid clade</taxon>
        <taxon>Phaseoleae</taxon>
        <taxon>Glycine</taxon>
        <taxon>Glycine subgen. Soja</taxon>
    </lineage>
</organism>
<dbReference type="PANTHER" id="PTHR31286">
    <property type="entry name" value="GLYCINE-RICH CELL WALL STRUCTURAL PROTEIN 1.8-LIKE"/>
    <property type="match status" value="1"/>
</dbReference>
<evidence type="ECO:0000313" key="1">
    <source>
        <dbReference type="EMBL" id="KHN25180.1"/>
    </source>
</evidence>
<name>A0A0B2QUF5_GLYSO</name>
<protein>
    <submittedName>
        <fullName evidence="1">Uncharacterized protein</fullName>
    </submittedName>
</protein>
<accession>A0A0B2QUF5</accession>
<dbReference type="InterPro" id="IPR040256">
    <property type="entry name" value="At4g02000-like"/>
</dbReference>
<dbReference type="PANTHER" id="PTHR31286:SF60">
    <property type="entry name" value="PROTEIN, PUTATIVE-RELATED"/>
    <property type="match status" value="1"/>
</dbReference>
<reference evidence="1" key="1">
    <citation type="submission" date="2014-07" db="EMBL/GenBank/DDBJ databases">
        <title>Identification of a novel salt tolerance gene in wild soybean by whole-genome sequencing.</title>
        <authorList>
            <person name="Lam H.-M."/>
            <person name="Qi X."/>
            <person name="Li M.-W."/>
            <person name="Liu X."/>
            <person name="Xie M."/>
            <person name="Ni M."/>
            <person name="Xu X."/>
        </authorList>
    </citation>
    <scope>NUCLEOTIDE SEQUENCE [LARGE SCALE GENOMIC DNA]</scope>
    <source>
        <tissue evidence="1">Root</tissue>
    </source>
</reference>
<proteinExistence type="predicted"/>
<gene>
    <name evidence="1" type="ORF">glysoja_043276</name>
</gene>